<name>A0A0C3NH13_PISTI</name>
<evidence type="ECO:0000313" key="1">
    <source>
        <dbReference type="EMBL" id="KIN94753.1"/>
    </source>
</evidence>
<protein>
    <submittedName>
        <fullName evidence="1">Uncharacterized protein</fullName>
    </submittedName>
</protein>
<dbReference type="Proteomes" id="UP000054217">
    <property type="component" value="Unassembled WGS sequence"/>
</dbReference>
<proteinExistence type="predicted"/>
<sequence length="54" mass="6271">MIQAPDNGSTIEDLVHLVHKDQHHLTHPLPWYIPRLVFETDADITRRSNRAPAF</sequence>
<keyword evidence="2" id="KW-1185">Reference proteome</keyword>
<gene>
    <name evidence="1" type="ORF">M404DRAFT_1008090</name>
</gene>
<dbReference type="EMBL" id="KN832087">
    <property type="protein sequence ID" value="KIN94753.1"/>
    <property type="molecule type" value="Genomic_DNA"/>
</dbReference>
<accession>A0A0C3NH13</accession>
<reference evidence="2" key="2">
    <citation type="submission" date="2015-01" db="EMBL/GenBank/DDBJ databases">
        <title>Evolutionary Origins and Diversification of the Mycorrhizal Mutualists.</title>
        <authorList>
            <consortium name="DOE Joint Genome Institute"/>
            <consortium name="Mycorrhizal Genomics Consortium"/>
            <person name="Kohler A."/>
            <person name="Kuo A."/>
            <person name="Nagy L.G."/>
            <person name="Floudas D."/>
            <person name="Copeland A."/>
            <person name="Barry K.W."/>
            <person name="Cichocki N."/>
            <person name="Veneault-Fourrey C."/>
            <person name="LaButti K."/>
            <person name="Lindquist E.A."/>
            <person name="Lipzen A."/>
            <person name="Lundell T."/>
            <person name="Morin E."/>
            <person name="Murat C."/>
            <person name="Riley R."/>
            <person name="Ohm R."/>
            <person name="Sun H."/>
            <person name="Tunlid A."/>
            <person name="Henrissat B."/>
            <person name="Grigoriev I.V."/>
            <person name="Hibbett D.S."/>
            <person name="Martin F."/>
        </authorList>
    </citation>
    <scope>NUCLEOTIDE SEQUENCE [LARGE SCALE GENOMIC DNA]</scope>
    <source>
        <strain evidence="2">Marx 270</strain>
    </source>
</reference>
<evidence type="ECO:0000313" key="2">
    <source>
        <dbReference type="Proteomes" id="UP000054217"/>
    </source>
</evidence>
<dbReference type="InParanoid" id="A0A0C3NH13"/>
<reference evidence="1 2" key="1">
    <citation type="submission" date="2014-04" db="EMBL/GenBank/DDBJ databases">
        <authorList>
            <consortium name="DOE Joint Genome Institute"/>
            <person name="Kuo A."/>
            <person name="Kohler A."/>
            <person name="Costa M.D."/>
            <person name="Nagy L.G."/>
            <person name="Floudas D."/>
            <person name="Copeland A."/>
            <person name="Barry K.W."/>
            <person name="Cichocki N."/>
            <person name="Veneault-Fourrey C."/>
            <person name="LaButti K."/>
            <person name="Lindquist E.A."/>
            <person name="Lipzen A."/>
            <person name="Lundell T."/>
            <person name="Morin E."/>
            <person name="Murat C."/>
            <person name="Sun H."/>
            <person name="Tunlid A."/>
            <person name="Henrissat B."/>
            <person name="Grigoriev I.V."/>
            <person name="Hibbett D.S."/>
            <person name="Martin F."/>
            <person name="Nordberg H.P."/>
            <person name="Cantor M.N."/>
            <person name="Hua S.X."/>
        </authorList>
    </citation>
    <scope>NUCLEOTIDE SEQUENCE [LARGE SCALE GENOMIC DNA]</scope>
    <source>
        <strain evidence="1 2">Marx 270</strain>
    </source>
</reference>
<organism evidence="1 2">
    <name type="scientific">Pisolithus tinctorius Marx 270</name>
    <dbReference type="NCBI Taxonomy" id="870435"/>
    <lineage>
        <taxon>Eukaryota</taxon>
        <taxon>Fungi</taxon>
        <taxon>Dikarya</taxon>
        <taxon>Basidiomycota</taxon>
        <taxon>Agaricomycotina</taxon>
        <taxon>Agaricomycetes</taxon>
        <taxon>Agaricomycetidae</taxon>
        <taxon>Boletales</taxon>
        <taxon>Sclerodermatineae</taxon>
        <taxon>Pisolithaceae</taxon>
        <taxon>Pisolithus</taxon>
    </lineage>
</organism>
<dbReference type="AlphaFoldDB" id="A0A0C3NH13"/>
<dbReference type="HOGENOM" id="CLU_3051327_0_0_1"/>